<dbReference type="PANTHER" id="PTHR12120">
    <property type="entry name" value="TNFR-CYS DOMAIN-CONTAINING PROTEIN"/>
    <property type="match status" value="1"/>
</dbReference>
<evidence type="ECO:0000256" key="2">
    <source>
        <dbReference type="ARBA" id="ARBA00022692"/>
    </source>
</evidence>
<dbReference type="KEGG" id="bfo:118419954"/>
<accession>A0A9J7LGL4</accession>
<evidence type="ECO:0000313" key="11">
    <source>
        <dbReference type="Proteomes" id="UP000001554"/>
    </source>
</evidence>
<name>A0A9J7LGL4_BRAFL</name>
<keyword evidence="3" id="KW-0677">Repeat</keyword>
<evidence type="ECO:0000256" key="7">
    <source>
        <dbReference type="ARBA" id="ARBA00023170"/>
    </source>
</evidence>
<dbReference type="InterPro" id="IPR047526">
    <property type="entry name" value="TNR19/27/EDAR"/>
</dbReference>
<evidence type="ECO:0000256" key="4">
    <source>
        <dbReference type="ARBA" id="ARBA00022989"/>
    </source>
</evidence>
<evidence type="ECO:0000256" key="9">
    <source>
        <dbReference type="SAM" id="Phobius"/>
    </source>
</evidence>
<protein>
    <submittedName>
        <fullName evidence="12">Uncharacterized protein LOC118419954</fullName>
    </submittedName>
</protein>
<keyword evidence="7" id="KW-0675">Receptor</keyword>
<dbReference type="Proteomes" id="UP000001554">
    <property type="component" value="Chromosome 7"/>
</dbReference>
<dbReference type="GeneID" id="118419954"/>
<keyword evidence="11" id="KW-1185">Reference proteome</keyword>
<dbReference type="PANTHER" id="PTHR12120:SF10">
    <property type="entry name" value="TNFR-CYS DOMAIN-CONTAINING PROTEIN"/>
    <property type="match status" value="1"/>
</dbReference>
<evidence type="ECO:0000256" key="5">
    <source>
        <dbReference type="ARBA" id="ARBA00023136"/>
    </source>
</evidence>
<keyword evidence="8" id="KW-0325">Glycoprotein</keyword>
<dbReference type="InterPro" id="IPR001368">
    <property type="entry name" value="TNFR/NGFR_Cys_rich_reg"/>
</dbReference>
<keyword evidence="4 9" id="KW-1133">Transmembrane helix</keyword>
<dbReference type="AlphaFoldDB" id="A0A9J7LGL4"/>
<sequence>MLLLHTFGSYLNLDYVTQRACFIIIPIVYSTFPSICQNLRIAFKTYLFVLSFTEALHRKQSMHHTTIKSLKMLNSRKHCWTALLGLILMVSLAEGERLRHGKRSDISCWPNYYKARTSSGNLECIRCPSGCDPGTTIVTQCGFGIPQTCRPCEPTPGKTCASGIERSCVLCNIYGRTVKEECNIYNQTRCGGCREGFYENLDDPKIGNTRYCRKCTPADTWRNQCQKQTMVTVTTSVTPAKSTTSEKIAIMYDTVENSIHEVKPSTSSGLFMKQRQSTKATKKAEDNSVGWGAIGAGFVTTLLIVLLFAYFVYRYRSFDEQKKTADIEMATLPKGVDMAEDDVVNKSASLFQCNPVCADMSPNDGDLPPGSCGHGVVHVPTVNEYDRLFKEGKEVGKDMPIEERLTLDMQQAIASVINQRPALPGGPDYKNVFIDLGVKEARVLAANATCIADPSEALFRVLLAESSAREIKMADIITTLDKYKFYDLVKDICREITVQNN</sequence>
<dbReference type="OrthoDB" id="10047455at2759"/>
<feature type="domain" description="TNFR-Cys" evidence="10">
    <location>
        <begin position="108"/>
        <end position="149"/>
    </location>
</feature>
<dbReference type="RefSeq" id="XP_035682541.1">
    <property type="nucleotide sequence ID" value="XM_035826648.1"/>
</dbReference>
<gene>
    <name evidence="12" type="primary">LOC118419954</name>
</gene>
<dbReference type="GO" id="GO:0038023">
    <property type="term" value="F:signaling receptor activity"/>
    <property type="evidence" value="ECO:0000318"/>
    <property type="project" value="GO_Central"/>
</dbReference>
<comment type="subcellular location">
    <subcellularLocation>
        <location evidence="1">Membrane</location>
        <topology evidence="1">Single-pass membrane protein</topology>
    </subcellularLocation>
</comment>
<proteinExistence type="predicted"/>
<evidence type="ECO:0000256" key="6">
    <source>
        <dbReference type="ARBA" id="ARBA00023157"/>
    </source>
</evidence>
<keyword evidence="6" id="KW-1015">Disulfide bond</keyword>
<dbReference type="GO" id="GO:0043123">
    <property type="term" value="P:positive regulation of canonical NF-kappaB signal transduction"/>
    <property type="evidence" value="ECO:0000318"/>
    <property type="project" value="GO_Central"/>
</dbReference>
<dbReference type="GO" id="GO:0046330">
    <property type="term" value="P:positive regulation of JNK cascade"/>
    <property type="evidence" value="ECO:0000318"/>
    <property type="project" value="GO_Central"/>
</dbReference>
<reference evidence="12" key="2">
    <citation type="submission" date="2025-08" db="UniProtKB">
        <authorList>
            <consortium name="RefSeq"/>
        </authorList>
    </citation>
    <scope>IDENTIFICATION</scope>
    <source>
        <strain evidence="12">S238N-H82</strain>
        <tissue evidence="12">Testes</tissue>
    </source>
</reference>
<keyword evidence="2 9" id="KW-0812">Transmembrane</keyword>
<dbReference type="CDD" id="cd00185">
    <property type="entry name" value="TNFRSF"/>
    <property type="match status" value="1"/>
</dbReference>
<evidence type="ECO:0000259" key="10">
    <source>
        <dbReference type="PROSITE" id="PS00652"/>
    </source>
</evidence>
<evidence type="ECO:0000256" key="8">
    <source>
        <dbReference type="ARBA" id="ARBA00023180"/>
    </source>
</evidence>
<evidence type="ECO:0000256" key="1">
    <source>
        <dbReference type="ARBA" id="ARBA00004167"/>
    </source>
</evidence>
<organism evidence="11 12">
    <name type="scientific">Branchiostoma floridae</name>
    <name type="common">Florida lancelet</name>
    <name type="synonym">Amphioxus</name>
    <dbReference type="NCBI Taxonomy" id="7739"/>
    <lineage>
        <taxon>Eukaryota</taxon>
        <taxon>Metazoa</taxon>
        <taxon>Chordata</taxon>
        <taxon>Cephalochordata</taxon>
        <taxon>Leptocardii</taxon>
        <taxon>Amphioxiformes</taxon>
        <taxon>Branchiostomatidae</taxon>
        <taxon>Branchiostoma</taxon>
    </lineage>
</organism>
<dbReference type="GO" id="GO:0005886">
    <property type="term" value="C:plasma membrane"/>
    <property type="evidence" value="ECO:0000318"/>
    <property type="project" value="GO_Central"/>
</dbReference>
<dbReference type="PROSITE" id="PS00652">
    <property type="entry name" value="TNFR_NGFR_1"/>
    <property type="match status" value="1"/>
</dbReference>
<reference evidence="11" key="1">
    <citation type="journal article" date="2020" name="Nat. Ecol. Evol.">
        <title>Deeply conserved synteny resolves early events in vertebrate evolution.</title>
        <authorList>
            <person name="Simakov O."/>
            <person name="Marletaz F."/>
            <person name="Yue J.X."/>
            <person name="O'Connell B."/>
            <person name="Jenkins J."/>
            <person name="Brandt A."/>
            <person name="Calef R."/>
            <person name="Tung C.H."/>
            <person name="Huang T.K."/>
            <person name="Schmutz J."/>
            <person name="Satoh N."/>
            <person name="Yu J.K."/>
            <person name="Putnam N.H."/>
            <person name="Green R.E."/>
            <person name="Rokhsar D.S."/>
        </authorList>
    </citation>
    <scope>NUCLEOTIDE SEQUENCE [LARGE SCALE GENOMIC DNA]</scope>
    <source>
        <strain evidence="11">S238N-H82</strain>
    </source>
</reference>
<keyword evidence="5 9" id="KW-0472">Membrane</keyword>
<evidence type="ECO:0000313" key="12">
    <source>
        <dbReference type="RefSeq" id="XP_035682541.1"/>
    </source>
</evidence>
<evidence type="ECO:0000256" key="3">
    <source>
        <dbReference type="ARBA" id="ARBA00022737"/>
    </source>
</evidence>
<feature type="transmembrane region" description="Helical" evidence="9">
    <location>
        <begin position="289"/>
        <end position="313"/>
    </location>
</feature>